<sequence length="577" mass="64828">MGWGAMHLRSMLNHRFRDQPRMMHIVSTRIQLENRKAFLVRQSPDGWDVTNHASFTAWASTRVCSTRAQFESVTDVADRRMDDMLVLGTFTFEGQVEGEGISFGVIVTSRRVFLNVTKAMRDQGEELVCATDGTYKLHFGGWTVVDCGSTAVTWARGKSVHRFIPWAYMFVRSESIASYERMFQVISERAQTLDHSEAIASAFQQATYDEIIRPGVDLLRSARTHRQFVKMATVITENWIARGERTYAEWSKDVYLTERWNRWHINGAGVGGIAPSQQGIESYHSVIKKTCVPSSRASTSSVLQGILPRILRSDGESLCPDSAAHFCDGPVPPEMIAKAMRLVATESNYKQVFKGRGRSRRLVTIVFNTSKCIVGGRGLLGAEVDDERAEKFLHSLNGRLPRGIKANEVEAELLSLHKVLVKSQTLPEAFELVPIWSTERIQSVRGLLHCTCEAFVRSGWSHVLATLSILGLLNVQAAMASVPVRRTPGRPRTRRPALARETDQDGFYDVDRLIRLFLRQTGQPLHTFIGEVVALRLSDGVYKWSVRFGDGRLLDYEAEQLARAVNRAHSLQISVTS</sequence>
<dbReference type="Proteomes" id="UP000002640">
    <property type="component" value="Unassembled WGS sequence"/>
</dbReference>
<dbReference type="GeneID" id="20656761"/>
<dbReference type="AlphaFoldDB" id="G4ZAY0"/>
<dbReference type="EMBL" id="JH159153">
    <property type="protein sequence ID" value="EGZ20608.1"/>
    <property type="molecule type" value="Genomic_DNA"/>
</dbReference>
<proteinExistence type="predicted"/>
<gene>
    <name evidence="1" type="ORF">PHYSODRAFT_491829</name>
</gene>
<dbReference type="RefSeq" id="XP_009523325.1">
    <property type="nucleotide sequence ID" value="XM_009525030.1"/>
</dbReference>
<reference evidence="1 2" key="1">
    <citation type="journal article" date="2006" name="Science">
        <title>Phytophthora genome sequences uncover evolutionary origins and mechanisms of pathogenesis.</title>
        <authorList>
            <person name="Tyler B.M."/>
            <person name="Tripathy S."/>
            <person name="Zhang X."/>
            <person name="Dehal P."/>
            <person name="Jiang R.H."/>
            <person name="Aerts A."/>
            <person name="Arredondo F.D."/>
            <person name="Baxter L."/>
            <person name="Bensasson D."/>
            <person name="Beynon J.L."/>
            <person name="Chapman J."/>
            <person name="Damasceno C.M."/>
            <person name="Dorrance A.E."/>
            <person name="Dou D."/>
            <person name="Dickerman A.W."/>
            <person name="Dubchak I.L."/>
            <person name="Garbelotto M."/>
            <person name="Gijzen M."/>
            <person name="Gordon S.G."/>
            <person name="Govers F."/>
            <person name="Grunwald N.J."/>
            <person name="Huang W."/>
            <person name="Ivors K.L."/>
            <person name="Jones R.W."/>
            <person name="Kamoun S."/>
            <person name="Krampis K."/>
            <person name="Lamour K.H."/>
            <person name="Lee M.K."/>
            <person name="McDonald W.H."/>
            <person name="Medina M."/>
            <person name="Meijer H.J."/>
            <person name="Nordberg E.K."/>
            <person name="Maclean D.J."/>
            <person name="Ospina-Giraldo M.D."/>
            <person name="Morris P.F."/>
            <person name="Phuntumart V."/>
            <person name="Putnam N.H."/>
            <person name="Rash S."/>
            <person name="Rose J.K."/>
            <person name="Sakihama Y."/>
            <person name="Salamov A.A."/>
            <person name="Savidor A."/>
            <person name="Scheuring C.F."/>
            <person name="Smith B.M."/>
            <person name="Sobral B.W."/>
            <person name="Terry A."/>
            <person name="Torto-Alalibo T.A."/>
            <person name="Win J."/>
            <person name="Xu Z."/>
            <person name="Zhang H."/>
            <person name="Grigoriev I.V."/>
            <person name="Rokhsar D.S."/>
            <person name="Boore J.L."/>
        </authorList>
    </citation>
    <scope>NUCLEOTIDE SEQUENCE [LARGE SCALE GENOMIC DNA]</scope>
    <source>
        <strain evidence="1 2">P6497</strain>
    </source>
</reference>
<accession>G4ZAY0</accession>
<dbReference type="KEGG" id="psoj:PHYSODRAFT_491829"/>
<dbReference type="InParanoid" id="G4ZAY0"/>
<evidence type="ECO:0000313" key="1">
    <source>
        <dbReference type="EMBL" id="EGZ20608.1"/>
    </source>
</evidence>
<organism evidence="1 2">
    <name type="scientific">Phytophthora sojae (strain P6497)</name>
    <name type="common">Soybean stem and root rot agent</name>
    <name type="synonym">Phytophthora megasperma f. sp. glycines</name>
    <dbReference type="NCBI Taxonomy" id="1094619"/>
    <lineage>
        <taxon>Eukaryota</taxon>
        <taxon>Sar</taxon>
        <taxon>Stramenopiles</taxon>
        <taxon>Oomycota</taxon>
        <taxon>Peronosporomycetes</taxon>
        <taxon>Peronosporales</taxon>
        <taxon>Peronosporaceae</taxon>
        <taxon>Phytophthora</taxon>
    </lineage>
</organism>
<protein>
    <submittedName>
        <fullName evidence="1">Uncharacterized protein</fullName>
    </submittedName>
</protein>
<keyword evidence="2" id="KW-1185">Reference proteome</keyword>
<name>G4ZAY0_PHYSP</name>
<evidence type="ECO:0000313" key="2">
    <source>
        <dbReference type="Proteomes" id="UP000002640"/>
    </source>
</evidence>